<dbReference type="Proteomes" id="UP001187192">
    <property type="component" value="Unassembled WGS sequence"/>
</dbReference>
<name>A0AA87Z2Q5_FICCA</name>
<feature type="region of interest" description="Disordered" evidence="1">
    <location>
        <begin position="64"/>
        <end position="87"/>
    </location>
</feature>
<keyword evidence="3" id="KW-1185">Reference proteome</keyword>
<accession>A0AA87Z2Q5</accession>
<proteinExistence type="predicted"/>
<comment type="caution">
    <text evidence="2">The sequence shown here is derived from an EMBL/GenBank/DDBJ whole genome shotgun (WGS) entry which is preliminary data.</text>
</comment>
<reference evidence="2" key="1">
    <citation type="submission" date="2023-07" db="EMBL/GenBank/DDBJ databases">
        <title>draft genome sequence of fig (Ficus carica).</title>
        <authorList>
            <person name="Takahashi T."/>
            <person name="Nishimura K."/>
        </authorList>
    </citation>
    <scope>NUCLEOTIDE SEQUENCE</scope>
</reference>
<gene>
    <name evidence="2" type="ORF">TIFTF001_000406</name>
</gene>
<evidence type="ECO:0000313" key="2">
    <source>
        <dbReference type="EMBL" id="GMN24080.1"/>
    </source>
</evidence>
<dbReference type="AlphaFoldDB" id="A0AA87Z2Q5"/>
<evidence type="ECO:0000256" key="1">
    <source>
        <dbReference type="SAM" id="MobiDB-lite"/>
    </source>
</evidence>
<sequence>MNPDLGCTVVGPLNPNLGFEKLSCPPYARLELRSGFRHRPLPLSCGHGVAPFLEPRSGFCHPPHRAHSVAPTIPPTPLHPPKPESGF</sequence>
<organism evidence="2 3">
    <name type="scientific">Ficus carica</name>
    <name type="common">Common fig</name>
    <dbReference type="NCBI Taxonomy" id="3494"/>
    <lineage>
        <taxon>Eukaryota</taxon>
        <taxon>Viridiplantae</taxon>
        <taxon>Streptophyta</taxon>
        <taxon>Embryophyta</taxon>
        <taxon>Tracheophyta</taxon>
        <taxon>Spermatophyta</taxon>
        <taxon>Magnoliopsida</taxon>
        <taxon>eudicotyledons</taxon>
        <taxon>Gunneridae</taxon>
        <taxon>Pentapetalae</taxon>
        <taxon>rosids</taxon>
        <taxon>fabids</taxon>
        <taxon>Rosales</taxon>
        <taxon>Moraceae</taxon>
        <taxon>Ficeae</taxon>
        <taxon>Ficus</taxon>
    </lineage>
</organism>
<dbReference type="EMBL" id="BTGU01000001">
    <property type="protein sequence ID" value="GMN24080.1"/>
    <property type="molecule type" value="Genomic_DNA"/>
</dbReference>
<protein>
    <submittedName>
        <fullName evidence="2">Uncharacterized protein</fullName>
    </submittedName>
</protein>
<evidence type="ECO:0000313" key="3">
    <source>
        <dbReference type="Proteomes" id="UP001187192"/>
    </source>
</evidence>